<evidence type="ECO:0000313" key="2">
    <source>
        <dbReference type="EMBL" id="JAH97159.1"/>
    </source>
</evidence>
<keyword evidence="1" id="KW-0732">Signal</keyword>
<organism evidence="2">
    <name type="scientific">Anguilla anguilla</name>
    <name type="common">European freshwater eel</name>
    <name type="synonym">Muraena anguilla</name>
    <dbReference type="NCBI Taxonomy" id="7936"/>
    <lineage>
        <taxon>Eukaryota</taxon>
        <taxon>Metazoa</taxon>
        <taxon>Chordata</taxon>
        <taxon>Craniata</taxon>
        <taxon>Vertebrata</taxon>
        <taxon>Euteleostomi</taxon>
        <taxon>Actinopterygii</taxon>
        <taxon>Neopterygii</taxon>
        <taxon>Teleostei</taxon>
        <taxon>Anguilliformes</taxon>
        <taxon>Anguillidae</taxon>
        <taxon>Anguilla</taxon>
    </lineage>
</organism>
<evidence type="ECO:0000256" key="1">
    <source>
        <dbReference type="SAM" id="SignalP"/>
    </source>
</evidence>
<reference evidence="2" key="1">
    <citation type="submission" date="2014-11" db="EMBL/GenBank/DDBJ databases">
        <authorList>
            <person name="Amaro Gonzalez C."/>
        </authorList>
    </citation>
    <scope>NUCLEOTIDE SEQUENCE</scope>
</reference>
<dbReference type="AlphaFoldDB" id="A0A0E9X3I7"/>
<feature type="chain" id="PRO_5002434757" description="Secreted protein" evidence="1">
    <location>
        <begin position="21"/>
        <end position="111"/>
    </location>
</feature>
<dbReference type="EMBL" id="GBXM01011418">
    <property type="protein sequence ID" value="JAH97159.1"/>
    <property type="molecule type" value="Transcribed_RNA"/>
</dbReference>
<feature type="signal peptide" evidence="1">
    <location>
        <begin position="1"/>
        <end position="20"/>
    </location>
</feature>
<sequence>MNIICNFTFCTAIFVVFFQAEPCSLYCHCPCSPPLPLLLITLPPPPITKLQLTIPSQYRTHRCTGRGVRQCQMALPHGEEHTVVAAKILLLYPPVILNHTHPWAKRPTPSQ</sequence>
<protein>
    <recommendedName>
        <fullName evidence="3">Secreted protein</fullName>
    </recommendedName>
</protein>
<reference evidence="2" key="2">
    <citation type="journal article" date="2015" name="Fish Shellfish Immunol.">
        <title>Early steps in the European eel (Anguilla anguilla)-Vibrio vulnificus interaction in the gills: Role of the RtxA13 toxin.</title>
        <authorList>
            <person name="Callol A."/>
            <person name="Pajuelo D."/>
            <person name="Ebbesson L."/>
            <person name="Teles M."/>
            <person name="MacKenzie S."/>
            <person name="Amaro C."/>
        </authorList>
    </citation>
    <scope>NUCLEOTIDE SEQUENCE</scope>
</reference>
<proteinExistence type="predicted"/>
<name>A0A0E9X3I7_ANGAN</name>
<accession>A0A0E9X3I7</accession>
<evidence type="ECO:0008006" key="3">
    <source>
        <dbReference type="Google" id="ProtNLM"/>
    </source>
</evidence>